<comment type="caution">
    <text evidence="1">The sequence shown here is derived from an EMBL/GenBank/DDBJ whole genome shotgun (WGS) entry which is preliminary data.</text>
</comment>
<dbReference type="OrthoDB" id="10009520at2759"/>
<dbReference type="GeneID" id="81427242"/>
<evidence type="ECO:0000313" key="2">
    <source>
        <dbReference type="Proteomes" id="UP001149163"/>
    </source>
</evidence>
<dbReference type="RefSeq" id="XP_056543621.1">
    <property type="nucleotide sequence ID" value="XM_056688066.1"/>
</dbReference>
<reference evidence="1" key="2">
    <citation type="journal article" date="2023" name="IMA Fungus">
        <title>Comparative genomic study of the Penicillium genus elucidates a diverse pangenome and 15 lateral gene transfer events.</title>
        <authorList>
            <person name="Petersen C."/>
            <person name="Sorensen T."/>
            <person name="Nielsen M.R."/>
            <person name="Sondergaard T.E."/>
            <person name="Sorensen J.L."/>
            <person name="Fitzpatrick D.A."/>
            <person name="Frisvad J.C."/>
            <person name="Nielsen K.L."/>
        </authorList>
    </citation>
    <scope>NUCLEOTIDE SEQUENCE</scope>
    <source>
        <strain evidence="1">IBT 26290</strain>
    </source>
</reference>
<proteinExistence type="predicted"/>
<protein>
    <submittedName>
        <fullName evidence="1">IBR finger domain-containing protein</fullName>
    </submittedName>
</protein>
<organism evidence="1 2">
    <name type="scientific">Penicillium canariense</name>
    <dbReference type="NCBI Taxonomy" id="189055"/>
    <lineage>
        <taxon>Eukaryota</taxon>
        <taxon>Fungi</taxon>
        <taxon>Dikarya</taxon>
        <taxon>Ascomycota</taxon>
        <taxon>Pezizomycotina</taxon>
        <taxon>Eurotiomycetes</taxon>
        <taxon>Eurotiomycetidae</taxon>
        <taxon>Eurotiales</taxon>
        <taxon>Aspergillaceae</taxon>
        <taxon>Penicillium</taxon>
    </lineage>
</organism>
<keyword evidence="2" id="KW-1185">Reference proteome</keyword>
<evidence type="ECO:0000313" key="1">
    <source>
        <dbReference type="EMBL" id="KAJ5167160.1"/>
    </source>
</evidence>
<name>A0A9W9I3C4_9EURO</name>
<dbReference type="AlphaFoldDB" id="A0A9W9I3C4"/>
<dbReference type="Proteomes" id="UP001149163">
    <property type="component" value="Unassembled WGS sequence"/>
</dbReference>
<accession>A0A9W9I3C4</accession>
<dbReference type="EMBL" id="JAPQKN010000003">
    <property type="protein sequence ID" value="KAJ5167160.1"/>
    <property type="molecule type" value="Genomic_DNA"/>
</dbReference>
<sequence>MMDCVFEPGFDQATADLIIQLQLQDVGLYAEYSKGKSRQPTDEELAFQLHNDDLESVSQLLSDRRMAMSFAAAVQTDAQILAASQVEEDNIANDRDIARHWTENAGCPIAAKDLPSNSESTALDDETLAKLQILYVSGMEGYQDIDSVDERETETEQAESSAWAAHRIRQTPSRMHRCIACAEDTEFVNVVVIAVAAVLNSATTVDYGGKAVHVNSGMSIVSLRVHIK</sequence>
<gene>
    <name evidence="1" type="ORF">N7482_005941</name>
</gene>
<reference evidence="1" key="1">
    <citation type="submission" date="2022-11" db="EMBL/GenBank/DDBJ databases">
        <authorList>
            <person name="Petersen C."/>
        </authorList>
    </citation>
    <scope>NUCLEOTIDE SEQUENCE</scope>
    <source>
        <strain evidence="1">IBT 26290</strain>
    </source>
</reference>